<name>A0A2B7Y5R8_POLH7</name>
<evidence type="ECO:0000313" key="2">
    <source>
        <dbReference type="EMBL" id="PGH15997.1"/>
    </source>
</evidence>
<dbReference type="Pfam" id="PF13460">
    <property type="entry name" value="NAD_binding_10"/>
    <property type="match status" value="1"/>
</dbReference>
<dbReference type="InterPro" id="IPR051783">
    <property type="entry name" value="NAD(P)-dependent_oxidoreduct"/>
</dbReference>
<dbReference type="AlphaFoldDB" id="A0A2B7Y5R8"/>
<dbReference type="GO" id="GO:0004029">
    <property type="term" value="F:aldehyde dehydrogenase (NAD+) activity"/>
    <property type="evidence" value="ECO:0007669"/>
    <property type="project" value="TreeGrafter"/>
</dbReference>
<comment type="caution">
    <text evidence="2">The sequence shown here is derived from an EMBL/GenBank/DDBJ whole genome shotgun (WGS) entry which is preliminary data.</text>
</comment>
<keyword evidence="3" id="KW-1185">Reference proteome</keyword>
<feature type="domain" description="NAD(P)-binding" evidence="1">
    <location>
        <begin position="12"/>
        <end position="90"/>
    </location>
</feature>
<dbReference type="OrthoDB" id="2130169at2759"/>
<dbReference type="InterPro" id="IPR036291">
    <property type="entry name" value="NAD(P)-bd_dom_sf"/>
</dbReference>
<dbReference type="Proteomes" id="UP000224634">
    <property type="component" value="Unassembled WGS sequence"/>
</dbReference>
<gene>
    <name evidence="2" type="ORF">AJ80_05340</name>
</gene>
<protein>
    <recommendedName>
        <fullName evidence="1">NAD(P)-binding domain-containing protein</fullName>
    </recommendedName>
</protein>
<dbReference type="GO" id="GO:0005737">
    <property type="term" value="C:cytoplasm"/>
    <property type="evidence" value="ECO:0007669"/>
    <property type="project" value="TreeGrafter"/>
</dbReference>
<organism evidence="2 3">
    <name type="scientific">Polytolypa hystricis (strain UAMH7299)</name>
    <dbReference type="NCBI Taxonomy" id="1447883"/>
    <lineage>
        <taxon>Eukaryota</taxon>
        <taxon>Fungi</taxon>
        <taxon>Dikarya</taxon>
        <taxon>Ascomycota</taxon>
        <taxon>Pezizomycotina</taxon>
        <taxon>Eurotiomycetes</taxon>
        <taxon>Eurotiomycetidae</taxon>
        <taxon>Onygenales</taxon>
        <taxon>Onygenales incertae sedis</taxon>
        <taxon>Polytolypa</taxon>
    </lineage>
</organism>
<evidence type="ECO:0000259" key="1">
    <source>
        <dbReference type="Pfam" id="PF13460"/>
    </source>
</evidence>
<sequence>MASKSVFLVGPGFIGGEALHLLLQENYQVTTLVRSEGSAASLHKLGVKTVKGTLDDKPIIQKQVEASDIVFNTASSDHLPSVEAILDGIKARANSGKPPTIYIHTSGASLIGDDSEGAYKSDVIYDDKKPEMIDALPDTAAHRKVDLAIVNTLPVLGAKAKLAIIIPPLVYGVSIRDNRLSIQLPTIVRHSLKHGYAGQIGQGRSVWNQIHVKDLARGYMALLHWLERTPAEEVAASRPYFFCENGEELSWGECAAEIGKILVKEGRLESPTPKTIPEEHYGDLFAEFSGLNLGSNSRSRANRLRDIGWQPKEKRTIQSLVEDEIPLILKETGPFHGYAGLFHGYAVPVASGENKQK</sequence>
<dbReference type="PANTHER" id="PTHR48079">
    <property type="entry name" value="PROTEIN YEEZ"/>
    <property type="match status" value="1"/>
</dbReference>
<dbReference type="InterPro" id="IPR016040">
    <property type="entry name" value="NAD(P)-bd_dom"/>
</dbReference>
<dbReference type="STRING" id="1447883.A0A2B7Y5R8"/>
<accession>A0A2B7Y5R8</accession>
<proteinExistence type="predicted"/>
<dbReference type="SUPFAM" id="SSF51735">
    <property type="entry name" value="NAD(P)-binding Rossmann-fold domains"/>
    <property type="match status" value="1"/>
</dbReference>
<dbReference type="Gene3D" id="3.40.50.720">
    <property type="entry name" value="NAD(P)-binding Rossmann-like Domain"/>
    <property type="match status" value="1"/>
</dbReference>
<dbReference type="EMBL" id="PDNA01000077">
    <property type="protein sequence ID" value="PGH15997.1"/>
    <property type="molecule type" value="Genomic_DNA"/>
</dbReference>
<reference evidence="2 3" key="1">
    <citation type="submission" date="2017-10" db="EMBL/GenBank/DDBJ databases">
        <title>Comparative genomics in systemic dimorphic fungi from Ajellomycetaceae.</title>
        <authorList>
            <person name="Munoz J.F."/>
            <person name="Mcewen J.G."/>
            <person name="Clay O.K."/>
            <person name="Cuomo C.A."/>
        </authorList>
    </citation>
    <scope>NUCLEOTIDE SEQUENCE [LARGE SCALE GENOMIC DNA]</scope>
    <source>
        <strain evidence="2 3">UAMH7299</strain>
    </source>
</reference>
<evidence type="ECO:0000313" key="3">
    <source>
        <dbReference type="Proteomes" id="UP000224634"/>
    </source>
</evidence>
<dbReference type="PANTHER" id="PTHR48079:SF6">
    <property type="entry name" value="NAD(P)-BINDING DOMAIN-CONTAINING PROTEIN-RELATED"/>
    <property type="match status" value="1"/>
</dbReference>